<proteinExistence type="predicted"/>
<evidence type="ECO:0000313" key="2">
    <source>
        <dbReference type="Proteomes" id="UP001489004"/>
    </source>
</evidence>
<reference evidence="1 2" key="1">
    <citation type="journal article" date="2024" name="Nat. Commun.">
        <title>Phylogenomics reveals the evolutionary origins of lichenization in chlorophyte algae.</title>
        <authorList>
            <person name="Puginier C."/>
            <person name="Libourel C."/>
            <person name="Otte J."/>
            <person name="Skaloud P."/>
            <person name="Haon M."/>
            <person name="Grisel S."/>
            <person name="Petersen M."/>
            <person name="Berrin J.G."/>
            <person name="Delaux P.M."/>
            <person name="Dal Grande F."/>
            <person name="Keller J."/>
        </authorList>
    </citation>
    <scope>NUCLEOTIDE SEQUENCE [LARGE SCALE GENOMIC DNA]</scope>
    <source>
        <strain evidence="1 2">SAG 2043</strain>
    </source>
</reference>
<evidence type="ECO:0000313" key="1">
    <source>
        <dbReference type="EMBL" id="KAK9805251.1"/>
    </source>
</evidence>
<protein>
    <submittedName>
        <fullName evidence="1">Uncharacterized protein</fullName>
    </submittedName>
</protein>
<organism evidence="1 2">
    <name type="scientific">[Myrmecia] bisecta</name>
    <dbReference type="NCBI Taxonomy" id="41462"/>
    <lineage>
        <taxon>Eukaryota</taxon>
        <taxon>Viridiplantae</taxon>
        <taxon>Chlorophyta</taxon>
        <taxon>core chlorophytes</taxon>
        <taxon>Trebouxiophyceae</taxon>
        <taxon>Trebouxiales</taxon>
        <taxon>Trebouxiaceae</taxon>
        <taxon>Myrmecia</taxon>
    </lineage>
</organism>
<name>A0AAW1P6Z0_9CHLO</name>
<dbReference type="AlphaFoldDB" id="A0AAW1P6Z0"/>
<sequence>MFEAMLLMAEGCRPLILVRGRDLAACTVWLPGEQATVKLVKRVDNDPAFRNAHWQLKWILNLQGVAVYEAPAVEQAVAWVSITSADGIQSPPAFLPLGGWAVKSMQRNPFIDAYDEDARYLDALKFWGFQEQGRA</sequence>
<accession>A0AAW1P6Z0</accession>
<gene>
    <name evidence="1" type="ORF">WJX72_008724</name>
</gene>
<keyword evidence="2" id="KW-1185">Reference proteome</keyword>
<comment type="caution">
    <text evidence="1">The sequence shown here is derived from an EMBL/GenBank/DDBJ whole genome shotgun (WGS) entry which is preliminary data.</text>
</comment>
<dbReference type="EMBL" id="JALJOR010000016">
    <property type="protein sequence ID" value="KAK9805251.1"/>
    <property type="molecule type" value="Genomic_DNA"/>
</dbReference>
<dbReference type="Proteomes" id="UP001489004">
    <property type="component" value="Unassembled WGS sequence"/>
</dbReference>